<comment type="similarity">
    <text evidence="1">Belongs to the peptidase S33 family.</text>
</comment>
<proteinExistence type="inferred from homology"/>
<dbReference type="InterPro" id="IPR010497">
    <property type="entry name" value="Epoxide_hydro_N"/>
</dbReference>
<dbReference type="Pfam" id="PF06441">
    <property type="entry name" value="EHN"/>
    <property type="match status" value="1"/>
</dbReference>
<dbReference type="PRINTS" id="PR00412">
    <property type="entry name" value="EPOXHYDRLASE"/>
</dbReference>
<evidence type="ECO:0000256" key="3">
    <source>
        <dbReference type="ARBA" id="ARBA00022801"/>
    </source>
</evidence>
<keyword evidence="7" id="KW-1185">Reference proteome</keyword>
<protein>
    <submittedName>
        <fullName evidence="6">Pimeloyl-ACP methyl ester carboxylesterase</fullName>
    </submittedName>
</protein>
<dbReference type="Proteomes" id="UP000199517">
    <property type="component" value="Unassembled WGS sequence"/>
</dbReference>
<dbReference type="InterPro" id="IPR029058">
    <property type="entry name" value="AB_hydrolase_fold"/>
</dbReference>
<gene>
    <name evidence="6" type="ORF">SAMN04489710_101492</name>
</gene>
<dbReference type="PIRSF" id="PIRSF001112">
    <property type="entry name" value="Epoxide_hydrolase"/>
    <property type="match status" value="1"/>
</dbReference>
<evidence type="ECO:0000313" key="7">
    <source>
        <dbReference type="Proteomes" id="UP000199517"/>
    </source>
</evidence>
<dbReference type="AlphaFoldDB" id="A0A1I1S4L0"/>
<feature type="domain" description="Epoxide hydrolase N-terminal" evidence="5">
    <location>
        <begin position="3"/>
        <end position="108"/>
    </location>
</feature>
<feature type="compositionally biased region" description="Polar residues" evidence="4">
    <location>
        <begin position="319"/>
        <end position="328"/>
    </location>
</feature>
<dbReference type="InterPro" id="IPR000639">
    <property type="entry name" value="Epox_hydrolase-like"/>
</dbReference>
<name>A0A1I1S4L0_9BURK</name>
<dbReference type="EMBL" id="FOMQ01000001">
    <property type="protein sequence ID" value="SFD39488.1"/>
    <property type="molecule type" value="Genomic_DNA"/>
</dbReference>
<dbReference type="RefSeq" id="WP_353615060.1">
    <property type="nucleotide sequence ID" value="NZ_FOMQ01000001.1"/>
</dbReference>
<reference evidence="7" key="1">
    <citation type="submission" date="2016-10" db="EMBL/GenBank/DDBJ databases">
        <authorList>
            <person name="Varghese N."/>
            <person name="Submissions S."/>
        </authorList>
    </citation>
    <scope>NUCLEOTIDE SEQUENCE [LARGE SCALE GENOMIC DNA]</scope>
    <source>
        <strain evidence="7">DSM 7481</strain>
    </source>
</reference>
<keyword evidence="2" id="KW-0058">Aromatic hydrocarbons catabolism</keyword>
<accession>A0A1I1S4L0</accession>
<dbReference type="Gene3D" id="3.40.50.1820">
    <property type="entry name" value="alpha/beta hydrolase"/>
    <property type="match status" value="1"/>
</dbReference>
<dbReference type="PANTHER" id="PTHR21661">
    <property type="entry name" value="EPOXIDE HYDROLASE 1-RELATED"/>
    <property type="match status" value="1"/>
</dbReference>
<evidence type="ECO:0000313" key="6">
    <source>
        <dbReference type="EMBL" id="SFD39488.1"/>
    </source>
</evidence>
<dbReference type="GO" id="GO:0004301">
    <property type="term" value="F:epoxide hydrolase activity"/>
    <property type="evidence" value="ECO:0007669"/>
    <property type="project" value="TreeGrafter"/>
</dbReference>
<dbReference type="STRING" id="32040.SAMN04489710_101492"/>
<organism evidence="6 7">
    <name type="scientific">Paracidovorax konjaci</name>
    <dbReference type="NCBI Taxonomy" id="32040"/>
    <lineage>
        <taxon>Bacteria</taxon>
        <taxon>Pseudomonadati</taxon>
        <taxon>Pseudomonadota</taxon>
        <taxon>Betaproteobacteria</taxon>
        <taxon>Burkholderiales</taxon>
        <taxon>Comamonadaceae</taxon>
        <taxon>Paracidovorax</taxon>
    </lineage>
</organism>
<dbReference type="InterPro" id="IPR016292">
    <property type="entry name" value="Epoxide_hydrolase"/>
</dbReference>
<evidence type="ECO:0000256" key="1">
    <source>
        <dbReference type="ARBA" id="ARBA00010088"/>
    </source>
</evidence>
<evidence type="ECO:0000256" key="4">
    <source>
        <dbReference type="SAM" id="MobiDB-lite"/>
    </source>
</evidence>
<dbReference type="GO" id="GO:0097176">
    <property type="term" value="P:epoxide metabolic process"/>
    <property type="evidence" value="ECO:0007669"/>
    <property type="project" value="TreeGrafter"/>
</dbReference>
<dbReference type="PANTHER" id="PTHR21661:SF35">
    <property type="entry name" value="EPOXIDE HYDROLASE"/>
    <property type="match status" value="1"/>
</dbReference>
<keyword evidence="3" id="KW-0378">Hydrolase</keyword>
<evidence type="ECO:0000256" key="2">
    <source>
        <dbReference type="ARBA" id="ARBA00022797"/>
    </source>
</evidence>
<sequence length="328" mass="36597">MKITPFRIDIPEQELTDLHRRLDSTRWPDDFAAPGWEDGTPTRALRDVVEYWRREFDWRAAEHRLNALPQFIAEVDGHAVHYVHAKGADSASAPLVITHGWPGSFVEMYKVLPLLTHPEQNGFPGRRSFDVVVPSLPGFGFSAAPTQPGMSSRKVASLWHALMHGLGYTSFFAQGGDIGSGVSMWLARLHPESVRALHLNFISAGYQPPLGDGDRPLSAVEAQWLASRAQWMQAEGGYSHIHATKPRTLAQALVDSPSGLAAWLLEKFYAWSDGHGAMGEKFELDELLANVSIYWFSRNVGATLRMYKEKKTPPRRSASRTANGSKRR</sequence>
<dbReference type="SUPFAM" id="SSF53474">
    <property type="entry name" value="alpha/beta-Hydrolases"/>
    <property type="match status" value="1"/>
</dbReference>
<feature type="region of interest" description="Disordered" evidence="4">
    <location>
        <begin position="308"/>
        <end position="328"/>
    </location>
</feature>
<evidence type="ECO:0000259" key="5">
    <source>
        <dbReference type="Pfam" id="PF06441"/>
    </source>
</evidence>